<evidence type="ECO:0000313" key="1">
    <source>
        <dbReference type="EMBL" id="EIE89216.1"/>
    </source>
</evidence>
<keyword evidence="2" id="KW-1185">Reference proteome</keyword>
<accession>I1CL86</accession>
<proteinExistence type="predicted"/>
<dbReference type="RefSeq" id="XP_067524612.1">
    <property type="nucleotide sequence ID" value="XM_067668511.1"/>
</dbReference>
<dbReference type="Proteomes" id="UP000009138">
    <property type="component" value="Unassembled WGS sequence"/>
</dbReference>
<dbReference type="EMBL" id="CH476744">
    <property type="protein sequence ID" value="EIE89216.1"/>
    <property type="molecule type" value="Genomic_DNA"/>
</dbReference>
<evidence type="ECO:0000313" key="2">
    <source>
        <dbReference type="Proteomes" id="UP000009138"/>
    </source>
</evidence>
<dbReference type="VEuPathDB" id="FungiDB:RO3G_13927"/>
<organism evidence="1 2">
    <name type="scientific">Rhizopus delemar (strain RA 99-880 / ATCC MYA-4621 / FGSC 9543 / NRRL 43880)</name>
    <name type="common">Mucormycosis agent</name>
    <name type="synonym">Rhizopus arrhizus var. delemar</name>
    <dbReference type="NCBI Taxonomy" id="246409"/>
    <lineage>
        <taxon>Eukaryota</taxon>
        <taxon>Fungi</taxon>
        <taxon>Fungi incertae sedis</taxon>
        <taxon>Mucoromycota</taxon>
        <taxon>Mucoromycotina</taxon>
        <taxon>Mucoromycetes</taxon>
        <taxon>Mucorales</taxon>
        <taxon>Mucorineae</taxon>
        <taxon>Rhizopodaceae</taxon>
        <taxon>Rhizopus</taxon>
    </lineage>
</organism>
<reference evidence="1 2" key="1">
    <citation type="journal article" date="2009" name="PLoS Genet.">
        <title>Genomic analysis of the basal lineage fungus Rhizopus oryzae reveals a whole-genome duplication.</title>
        <authorList>
            <person name="Ma L.-J."/>
            <person name="Ibrahim A.S."/>
            <person name="Skory C."/>
            <person name="Grabherr M.G."/>
            <person name="Burger G."/>
            <person name="Butler M."/>
            <person name="Elias M."/>
            <person name="Idnurm A."/>
            <person name="Lang B.F."/>
            <person name="Sone T."/>
            <person name="Abe A."/>
            <person name="Calvo S.E."/>
            <person name="Corrochano L.M."/>
            <person name="Engels R."/>
            <person name="Fu J."/>
            <person name="Hansberg W."/>
            <person name="Kim J.-M."/>
            <person name="Kodira C.D."/>
            <person name="Koehrsen M.J."/>
            <person name="Liu B."/>
            <person name="Miranda-Saavedra D."/>
            <person name="O'Leary S."/>
            <person name="Ortiz-Castellanos L."/>
            <person name="Poulter R."/>
            <person name="Rodriguez-Romero J."/>
            <person name="Ruiz-Herrera J."/>
            <person name="Shen Y.-Q."/>
            <person name="Zeng Q."/>
            <person name="Galagan J."/>
            <person name="Birren B.W."/>
            <person name="Cuomo C.A."/>
            <person name="Wickes B.L."/>
        </authorList>
    </citation>
    <scope>NUCLEOTIDE SEQUENCE [LARGE SCALE GENOMIC DNA]</scope>
    <source>
        <strain evidence="2">RA 99-880 / ATCC MYA-4621 / FGSC 9543 / NRRL 43880</strain>
    </source>
</reference>
<dbReference type="GeneID" id="93620892"/>
<dbReference type="InParanoid" id="I1CL86"/>
<protein>
    <submittedName>
        <fullName evidence="1">Uncharacterized protein</fullName>
    </submittedName>
</protein>
<gene>
    <name evidence="1" type="ORF">RO3G_13927</name>
</gene>
<sequence>MNSSLLPRPLRLYPFFTPYLVGVSLSDKQHALGHPHNPSSSFDRQRTQLETHGRARYTICLDRLVFSGLLIDHTIQNDFTHPLNAIEPCVRNEVLGAFEVSFHRLTSVFVHSVHARQVIFKWTTGIYPLSFWPGSFQLFVCHCKILQLSLLCQRGPFFYPPFCDFFFF</sequence>
<name>I1CL86_RHIO9</name>
<dbReference type="AlphaFoldDB" id="I1CL86"/>